<sequence length="57" mass="6443">MLSEARARRTSVRREGRPSNHAGRHPCKKMPCLPAAPRTHTTRAIFTRPRAGRRALP</sequence>
<name>A0A0F6YMS8_9BACT</name>
<reference evidence="2 3" key="1">
    <citation type="submission" date="2015-03" db="EMBL/GenBank/DDBJ databases">
        <title>Genome assembly of Sandaracinus amylolyticus DSM 53668.</title>
        <authorList>
            <person name="Sharma G."/>
            <person name="Subramanian S."/>
        </authorList>
    </citation>
    <scope>NUCLEOTIDE SEQUENCE [LARGE SCALE GENOMIC DNA]</scope>
    <source>
        <strain evidence="2 3">DSM 53668</strain>
    </source>
</reference>
<organism evidence="2 3">
    <name type="scientific">Sandaracinus amylolyticus</name>
    <dbReference type="NCBI Taxonomy" id="927083"/>
    <lineage>
        <taxon>Bacteria</taxon>
        <taxon>Pseudomonadati</taxon>
        <taxon>Myxococcota</taxon>
        <taxon>Polyangia</taxon>
        <taxon>Polyangiales</taxon>
        <taxon>Sandaracinaceae</taxon>
        <taxon>Sandaracinus</taxon>
    </lineage>
</organism>
<evidence type="ECO:0000256" key="1">
    <source>
        <dbReference type="SAM" id="MobiDB-lite"/>
    </source>
</evidence>
<keyword evidence="3" id="KW-1185">Reference proteome</keyword>
<dbReference type="EMBL" id="CP011125">
    <property type="protein sequence ID" value="AKF11045.1"/>
    <property type="molecule type" value="Genomic_DNA"/>
</dbReference>
<dbReference type="AlphaFoldDB" id="A0A0F6YMS8"/>
<feature type="region of interest" description="Disordered" evidence="1">
    <location>
        <begin position="1"/>
        <end position="57"/>
    </location>
</feature>
<evidence type="ECO:0000313" key="3">
    <source>
        <dbReference type="Proteomes" id="UP000034883"/>
    </source>
</evidence>
<dbReference type="Proteomes" id="UP000034883">
    <property type="component" value="Chromosome"/>
</dbReference>
<proteinExistence type="predicted"/>
<dbReference type="KEGG" id="samy:DB32_008194"/>
<evidence type="ECO:0000313" key="2">
    <source>
        <dbReference type="EMBL" id="AKF11045.1"/>
    </source>
</evidence>
<gene>
    <name evidence="2" type="ORF">DB32_008194</name>
</gene>
<protein>
    <submittedName>
        <fullName evidence="2">Uncharacterized protein</fullName>
    </submittedName>
</protein>
<accession>A0A0F6YMS8</accession>